<dbReference type="Proteomes" id="UP001279734">
    <property type="component" value="Unassembled WGS sequence"/>
</dbReference>
<protein>
    <submittedName>
        <fullName evidence="2">Uncharacterized protein</fullName>
    </submittedName>
</protein>
<keyword evidence="3" id="KW-1185">Reference proteome</keyword>
<evidence type="ECO:0000313" key="2">
    <source>
        <dbReference type="EMBL" id="GMH21286.1"/>
    </source>
</evidence>
<sequence>MGDKQQEQETKIVAAPFLGNRTSAPATNRKMGKAPKTPNQRRIQRTNPSSNQSFNINTNSKRQMLNPSSAGNHHAQTADQLRTVHTQSNHIIPVPRIRAPQEHI</sequence>
<proteinExistence type="predicted"/>
<dbReference type="EMBL" id="BSYO01000023">
    <property type="protein sequence ID" value="GMH21286.1"/>
    <property type="molecule type" value="Genomic_DNA"/>
</dbReference>
<reference evidence="2" key="1">
    <citation type="submission" date="2023-05" db="EMBL/GenBank/DDBJ databases">
        <title>Nepenthes gracilis genome sequencing.</title>
        <authorList>
            <person name="Fukushima K."/>
        </authorList>
    </citation>
    <scope>NUCLEOTIDE SEQUENCE</scope>
    <source>
        <strain evidence="2">SING2019-196</strain>
    </source>
</reference>
<gene>
    <name evidence="2" type="ORF">Nepgr_023128</name>
</gene>
<organism evidence="2 3">
    <name type="scientific">Nepenthes gracilis</name>
    <name type="common">Slender pitcher plant</name>
    <dbReference type="NCBI Taxonomy" id="150966"/>
    <lineage>
        <taxon>Eukaryota</taxon>
        <taxon>Viridiplantae</taxon>
        <taxon>Streptophyta</taxon>
        <taxon>Embryophyta</taxon>
        <taxon>Tracheophyta</taxon>
        <taxon>Spermatophyta</taxon>
        <taxon>Magnoliopsida</taxon>
        <taxon>eudicotyledons</taxon>
        <taxon>Gunneridae</taxon>
        <taxon>Pentapetalae</taxon>
        <taxon>Caryophyllales</taxon>
        <taxon>Nepenthaceae</taxon>
        <taxon>Nepenthes</taxon>
    </lineage>
</organism>
<comment type="caution">
    <text evidence="2">The sequence shown here is derived from an EMBL/GenBank/DDBJ whole genome shotgun (WGS) entry which is preliminary data.</text>
</comment>
<evidence type="ECO:0000313" key="3">
    <source>
        <dbReference type="Proteomes" id="UP001279734"/>
    </source>
</evidence>
<feature type="compositionally biased region" description="Polar residues" evidence="1">
    <location>
        <begin position="37"/>
        <end position="90"/>
    </location>
</feature>
<accession>A0AAD3XZ30</accession>
<evidence type="ECO:0000256" key="1">
    <source>
        <dbReference type="SAM" id="MobiDB-lite"/>
    </source>
</evidence>
<feature type="region of interest" description="Disordered" evidence="1">
    <location>
        <begin position="1"/>
        <end position="104"/>
    </location>
</feature>
<name>A0AAD3XZ30_NEPGR</name>
<dbReference type="AlphaFoldDB" id="A0AAD3XZ30"/>
<feature type="compositionally biased region" description="Basic and acidic residues" evidence="1">
    <location>
        <begin position="1"/>
        <end position="10"/>
    </location>
</feature>